<comment type="caution">
    <text evidence="1">The sequence shown here is derived from an EMBL/GenBank/DDBJ whole genome shotgun (WGS) entry which is preliminary data.</text>
</comment>
<dbReference type="EMBL" id="VSIY01000004">
    <property type="protein sequence ID" value="TYB82305.1"/>
    <property type="molecule type" value="Genomic_DNA"/>
</dbReference>
<name>A0A5D0RN89_9RHOB</name>
<evidence type="ECO:0000313" key="1">
    <source>
        <dbReference type="EMBL" id="TYB82305.1"/>
    </source>
</evidence>
<reference evidence="1 2" key="1">
    <citation type="submission" date="2019-08" db="EMBL/GenBank/DDBJ databases">
        <title>Identification of a novel species of the genus Boseongicola.</title>
        <authorList>
            <person name="Zhang X.-Q."/>
        </authorList>
    </citation>
    <scope>NUCLEOTIDE SEQUENCE [LARGE SCALE GENOMIC DNA]</scope>
    <source>
        <strain evidence="1 2">HY14</strain>
    </source>
</reference>
<dbReference type="AlphaFoldDB" id="A0A5D0RN89"/>
<dbReference type="Proteomes" id="UP000322080">
    <property type="component" value="Unassembled WGS sequence"/>
</dbReference>
<sequence>MADDMTDDGQDVLADILVGKRGSSRQDLHDALDVLLDDAQAHGGQLDEPAFWSFVSSLAAEGGIAEALEEAAALSLVTADLPKNADAVDLWRRWQGALLNALLVRLGAHPGELLPVSFIAAAWRAVALNVASGGKGTDIDLLDLGTSARGVDHAMVRAAKRMLVTAVMVRAAVEGRSEDAVRRELFPDDLEARTWEDWKTDVAGMKRATVREMRAELKEAARTGRGVDTYLLTREKVEELWRVAYRPR</sequence>
<dbReference type="RefSeq" id="WP_148377068.1">
    <property type="nucleotide sequence ID" value="NZ_VSIY01000004.1"/>
</dbReference>
<keyword evidence="2" id="KW-1185">Reference proteome</keyword>
<evidence type="ECO:0000313" key="2">
    <source>
        <dbReference type="Proteomes" id="UP000322080"/>
    </source>
</evidence>
<protein>
    <submittedName>
        <fullName evidence="1">Uncharacterized protein</fullName>
    </submittedName>
</protein>
<accession>A0A5D0RN89</accession>
<gene>
    <name evidence="1" type="ORF">FVF75_06175</name>
</gene>
<organism evidence="1 2">
    <name type="scientific">Maritimibacter fusiformis</name>
    <dbReference type="NCBI Taxonomy" id="2603819"/>
    <lineage>
        <taxon>Bacteria</taxon>
        <taxon>Pseudomonadati</taxon>
        <taxon>Pseudomonadota</taxon>
        <taxon>Alphaproteobacteria</taxon>
        <taxon>Rhodobacterales</taxon>
        <taxon>Roseobacteraceae</taxon>
        <taxon>Maritimibacter</taxon>
    </lineage>
</organism>
<proteinExistence type="predicted"/>